<dbReference type="Gene3D" id="1.10.720.30">
    <property type="entry name" value="SAP domain"/>
    <property type="match status" value="1"/>
</dbReference>
<reference evidence="3" key="1">
    <citation type="submission" date="2019-03" db="EMBL/GenBank/DDBJ databases">
        <title>Long read genome sequence of the mycoparasitic Pythium oligandrum ATCC 38472 isolated from sugarbeet rhizosphere.</title>
        <authorList>
            <person name="Gaulin E."/>
        </authorList>
    </citation>
    <scope>NUCLEOTIDE SEQUENCE</scope>
    <source>
        <strain evidence="3">ATCC 38472_TT</strain>
    </source>
</reference>
<comment type="caution">
    <text evidence="3">The sequence shown here is derived from an EMBL/GenBank/DDBJ whole genome shotgun (WGS) entry which is preliminary data.</text>
</comment>
<dbReference type="AlphaFoldDB" id="A0A8K1CX46"/>
<evidence type="ECO:0000313" key="3">
    <source>
        <dbReference type="EMBL" id="TMW69848.1"/>
    </source>
</evidence>
<dbReference type="InterPro" id="IPR039876">
    <property type="entry name" value="HAP28"/>
</dbReference>
<proteinExistence type="predicted"/>
<dbReference type="InterPro" id="IPR019380">
    <property type="entry name" value="Casein_kinase_sb_PP28"/>
</dbReference>
<dbReference type="Pfam" id="PF10252">
    <property type="entry name" value="PP28"/>
    <property type="match status" value="1"/>
</dbReference>
<dbReference type="PANTHER" id="PTHR22055">
    <property type="entry name" value="28 KDA HEAT- AND ACID-STABLE PHOSPHOPROTEIN PDGF-ASSOCIATED PROTEIN"/>
    <property type="match status" value="1"/>
</dbReference>
<dbReference type="InterPro" id="IPR036361">
    <property type="entry name" value="SAP_dom_sf"/>
</dbReference>
<feature type="region of interest" description="Disordered" evidence="1">
    <location>
        <begin position="190"/>
        <end position="237"/>
    </location>
</feature>
<protein>
    <recommendedName>
        <fullName evidence="2">SAP domain-containing protein</fullName>
    </recommendedName>
</protein>
<evidence type="ECO:0000313" key="4">
    <source>
        <dbReference type="Proteomes" id="UP000794436"/>
    </source>
</evidence>
<accession>A0A8K1CX46</accession>
<evidence type="ECO:0000256" key="1">
    <source>
        <dbReference type="SAM" id="MobiDB-lite"/>
    </source>
</evidence>
<feature type="compositionally biased region" description="Basic and acidic residues" evidence="1">
    <location>
        <begin position="150"/>
        <end position="163"/>
    </location>
</feature>
<sequence length="270" mass="30555">MRGGDKGGKAAAAGRQRKKKEKGGERSFVTSLEEMSIRNNLEEQKQRARKVRRDDGEEGDDDDEDEDDDDESDSDEEEDANNGPAFERVQTNSLFGFSQSANGPTIQEKPKKAKGVAGIVKVENPNRAAPSNKVMKAKNLPTDAPVEQQLSRREREALEKEAATARYMKKHLAGETEEAKKDLARLAEVKRRREEAERRKKEEEEAAAEREKSRKKKEVKDDDEPLDARAIKALKPNVLKDKLKERGLSTQGQKKDLIQRLIDYEDERAL</sequence>
<dbReference type="EMBL" id="SPLM01000001">
    <property type="protein sequence ID" value="TMW69848.1"/>
    <property type="molecule type" value="Genomic_DNA"/>
</dbReference>
<organism evidence="3 4">
    <name type="scientific">Pythium oligandrum</name>
    <name type="common">Mycoparasitic fungus</name>
    <dbReference type="NCBI Taxonomy" id="41045"/>
    <lineage>
        <taxon>Eukaryota</taxon>
        <taxon>Sar</taxon>
        <taxon>Stramenopiles</taxon>
        <taxon>Oomycota</taxon>
        <taxon>Peronosporomycetes</taxon>
        <taxon>Pythiales</taxon>
        <taxon>Pythiaceae</taxon>
        <taxon>Pythium</taxon>
    </lineage>
</organism>
<feature type="domain" description="SAP" evidence="2">
    <location>
        <begin position="231"/>
        <end position="265"/>
    </location>
</feature>
<dbReference type="PROSITE" id="PS50800">
    <property type="entry name" value="SAP"/>
    <property type="match status" value="1"/>
</dbReference>
<gene>
    <name evidence="3" type="ORF">Poli38472_002004</name>
</gene>
<feature type="region of interest" description="Disordered" evidence="1">
    <location>
        <begin position="1"/>
        <end position="163"/>
    </location>
</feature>
<dbReference type="Proteomes" id="UP000794436">
    <property type="component" value="Unassembled WGS sequence"/>
</dbReference>
<dbReference type="SUPFAM" id="SSF68906">
    <property type="entry name" value="SAP domain"/>
    <property type="match status" value="1"/>
</dbReference>
<feature type="compositionally biased region" description="Acidic residues" evidence="1">
    <location>
        <begin position="56"/>
        <end position="80"/>
    </location>
</feature>
<dbReference type="OrthoDB" id="21120at2759"/>
<dbReference type="InterPro" id="IPR003034">
    <property type="entry name" value="SAP_dom"/>
</dbReference>
<evidence type="ECO:0000259" key="2">
    <source>
        <dbReference type="PROSITE" id="PS50800"/>
    </source>
</evidence>
<feature type="compositionally biased region" description="Polar residues" evidence="1">
    <location>
        <begin position="89"/>
        <end position="105"/>
    </location>
</feature>
<dbReference type="Pfam" id="PF02037">
    <property type="entry name" value="SAP"/>
    <property type="match status" value="1"/>
</dbReference>
<name>A0A8K1CX46_PYTOL</name>
<dbReference type="SMART" id="SM00513">
    <property type="entry name" value="SAP"/>
    <property type="match status" value="1"/>
</dbReference>
<keyword evidence="4" id="KW-1185">Reference proteome</keyword>
<feature type="compositionally biased region" description="Basic and acidic residues" evidence="1">
    <location>
        <begin position="190"/>
        <end position="212"/>
    </location>
</feature>